<keyword evidence="1" id="KW-1133">Transmembrane helix</keyword>
<keyword evidence="3" id="KW-1185">Reference proteome</keyword>
<sequence>MAANNFDKKIKKHLEEREIKPSARTWDQLAAALEAKEEKSNKKYWWLAIAASFLAGILLTSLVFNQQSTPAIQLVEESTAPKEQIYEEVEVVQNNKTEASLKDNYTQKQTGLAETKSKIALKIEQENALRAVNSVIEQQEINRVKLQRLSLNNLAALQQKLVVKRDFNLEEDVIDKPLASTKILSSAEEAELLLAQAKQNVKLRNIKNPYPLVNAEDLLEHIEVENKQTFKEKILYALESGLKQVKNSVIK</sequence>
<evidence type="ECO:0008006" key="4">
    <source>
        <dbReference type="Google" id="ProtNLM"/>
    </source>
</evidence>
<dbReference type="RefSeq" id="WP_219040931.1">
    <property type="nucleotide sequence ID" value="NZ_JAHWDF010000015.1"/>
</dbReference>
<evidence type="ECO:0000313" key="2">
    <source>
        <dbReference type="EMBL" id="MBW2962650.1"/>
    </source>
</evidence>
<keyword evidence="1" id="KW-0812">Transmembrane</keyword>
<keyword evidence="1" id="KW-0472">Membrane</keyword>
<proteinExistence type="predicted"/>
<evidence type="ECO:0000313" key="3">
    <source>
        <dbReference type="Proteomes" id="UP000719267"/>
    </source>
</evidence>
<dbReference type="Proteomes" id="UP000719267">
    <property type="component" value="Unassembled WGS sequence"/>
</dbReference>
<accession>A0ABS6W466</accession>
<comment type="caution">
    <text evidence="2">The sequence shown here is derived from an EMBL/GenBank/DDBJ whole genome shotgun (WGS) entry which is preliminary data.</text>
</comment>
<reference evidence="2 3" key="1">
    <citation type="submission" date="2021-07" db="EMBL/GenBank/DDBJ databases">
        <title>Mesonia aestuariivivens sp. nov., isolated from a tidal flat.</title>
        <authorList>
            <person name="Kim Y.-O."/>
            <person name="Yoon J.-H."/>
        </authorList>
    </citation>
    <scope>NUCLEOTIDE SEQUENCE [LARGE SCALE GENOMIC DNA]</scope>
    <source>
        <strain evidence="2 3">JHPTF-M18</strain>
    </source>
</reference>
<gene>
    <name evidence="2" type="ORF">KW502_12695</name>
</gene>
<evidence type="ECO:0000256" key="1">
    <source>
        <dbReference type="SAM" id="Phobius"/>
    </source>
</evidence>
<protein>
    <recommendedName>
        <fullName evidence="4">Anti-sigma factor</fullName>
    </recommendedName>
</protein>
<name>A0ABS6W466_9FLAO</name>
<feature type="transmembrane region" description="Helical" evidence="1">
    <location>
        <begin position="44"/>
        <end position="64"/>
    </location>
</feature>
<organism evidence="2 3">
    <name type="scientific">Mesonia aestuariivivens</name>
    <dbReference type="NCBI Taxonomy" id="2796128"/>
    <lineage>
        <taxon>Bacteria</taxon>
        <taxon>Pseudomonadati</taxon>
        <taxon>Bacteroidota</taxon>
        <taxon>Flavobacteriia</taxon>
        <taxon>Flavobacteriales</taxon>
        <taxon>Flavobacteriaceae</taxon>
        <taxon>Mesonia</taxon>
    </lineage>
</organism>
<dbReference type="EMBL" id="JAHWDF010000015">
    <property type="protein sequence ID" value="MBW2962650.1"/>
    <property type="molecule type" value="Genomic_DNA"/>
</dbReference>